<evidence type="ECO:0000313" key="2">
    <source>
        <dbReference type="EMBL" id="DAE04403.1"/>
    </source>
</evidence>
<name>A0A8S5PD79_9CAUD</name>
<dbReference type="EMBL" id="BK015387">
    <property type="protein sequence ID" value="DAE04403.1"/>
    <property type="molecule type" value="Genomic_DNA"/>
</dbReference>
<keyword evidence="1" id="KW-1133">Transmembrane helix</keyword>
<organism evidence="2">
    <name type="scientific">Myoviridae sp. ctBrv3</name>
    <dbReference type="NCBI Taxonomy" id="2825047"/>
    <lineage>
        <taxon>Viruses</taxon>
        <taxon>Duplodnaviria</taxon>
        <taxon>Heunggongvirae</taxon>
        <taxon>Uroviricota</taxon>
        <taxon>Caudoviricetes</taxon>
    </lineage>
</organism>
<keyword evidence="1" id="KW-0472">Membrane</keyword>
<reference evidence="2" key="1">
    <citation type="journal article" date="2021" name="Proc. Natl. Acad. Sci. U.S.A.">
        <title>A Catalog of Tens of Thousands of Viruses from Human Metagenomes Reveals Hidden Associations with Chronic Diseases.</title>
        <authorList>
            <person name="Tisza M.J."/>
            <person name="Buck C.B."/>
        </authorList>
    </citation>
    <scope>NUCLEOTIDE SEQUENCE</scope>
    <source>
        <strain evidence="2">CtBrv3</strain>
    </source>
</reference>
<protein>
    <submittedName>
        <fullName evidence="2">Uncharacterized protein</fullName>
    </submittedName>
</protein>
<sequence>MKALINKYTLIMIGMVLVVAIGVVQNMHENQMAAEAEAKAAAVQQQKVIDQGNQAKVNTDWKLNHHGEIPAYKD</sequence>
<accession>A0A8S5PD79</accession>
<keyword evidence="1" id="KW-0812">Transmembrane</keyword>
<proteinExistence type="predicted"/>
<feature type="transmembrane region" description="Helical" evidence="1">
    <location>
        <begin position="6"/>
        <end position="24"/>
    </location>
</feature>
<evidence type="ECO:0000256" key="1">
    <source>
        <dbReference type="SAM" id="Phobius"/>
    </source>
</evidence>